<keyword evidence="5" id="KW-0347">Helicase</keyword>
<dbReference type="PANTHER" id="PTHR30153">
    <property type="entry name" value="REPLICATIVE DNA HELICASE DNAB"/>
    <property type="match status" value="1"/>
</dbReference>
<evidence type="ECO:0000256" key="5">
    <source>
        <dbReference type="ARBA" id="ARBA00022806"/>
    </source>
</evidence>
<evidence type="ECO:0000256" key="3">
    <source>
        <dbReference type="ARBA" id="ARBA00022741"/>
    </source>
</evidence>
<dbReference type="InterPro" id="IPR027417">
    <property type="entry name" value="P-loop_NTPase"/>
</dbReference>
<evidence type="ECO:0000256" key="6">
    <source>
        <dbReference type="ARBA" id="ARBA00022840"/>
    </source>
</evidence>
<evidence type="ECO:0000256" key="2">
    <source>
        <dbReference type="ARBA" id="ARBA00022705"/>
    </source>
</evidence>
<protein>
    <recommendedName>
        <fullName evidence="9">DNA 5'-3' helicase</fullName>
        <ecNumber evidence="9">5.6.2.3</ecNumber>
    </recommendedName>
</protein>
<dbReference type="Pfam" id="PF03796">
    <property type="entry name" value="DnaB_C"/>
    <property type="match status" value="1"/>
</dbReference>
<dbReference type="Proteomes" id="UP000530514">
    <property type="component" value="Unassembled WGS sequence"/>
</dbReference>
<dbReference type="SUPFAM" id="SSF48024">
    <property type="entry name" value="N-terminal domain of DnaB helicase"/>
    <property type="match status" value="1"/>
</dbReference>
<dbReference type="InterPro" id="IPR016136">
    <property type="entry name" value="DNA_helicase_N/primase_C"/>
</dbReference>
<evidence type="ECO:0000256" key="1">
    <source>
        <dbReference type="ARBA" id="ARBA00008428"/>
    </source>
</evidence>
<dbReference type="GO" id="GO:0005524">
    <property type="term" value="F:ATP binding"/>
    <property type="evidence" value="ECO:0007669"/>
    <property type="project" value="UniProtKB-KW"/>
</dbReference>
<evidence type="ECO:0000256" key="8">
    <source>
        <dbReference type="ARBA" id="ARBA00023235"/>
    </source>
</evidence>
<keyword evidence="2" id="KW-0235">DNA replication</keyword>
<comment type="caution">
    <text evidence="12">The sequence shown here is derived from an EMBL/GenBank/DDBJ whole genome shotgun (WGS) entry which is preliminary data.</text>
</comment>
<dbReference type="InterPro" id="IPR036185">
    <property type="entry name" value="DNA_heli_DnaB-like_N_sf"/>
</dbReference>
<dbReference type="GO" id="GO:0043139">
    <property type="term" value="F:5'-3' DNA helicase activity"/>
    <property type="evidence" value="ECO:0007669"/>
    <property type="project" value="UniProtKB-EC"/>
</dbReference>
<evidence type="ECO:0000313" key="13">
    <source>
        <dbReference type="Proteomes" id="UP000530514"/>
    </source>
</evidence>
<dbReference type="PROSITE" id="PS51199">
    <property type="entry name" value="SF4_HELICASE"/>
    <property type="match status" value="1"/>
</dbReference>
<keyword evidence="4" id="KW-0378">Hydrolase</keyword>
<keyword evidence="8" id="KW-0413">Isomerase</keyword>
<evidence type="ECO:0000259" key="11">
    <source>
        <dbReference type="PROSITE" id="PS51199"/>
    </source>
</evidence>
<dbReference type="Gene3D" id="1.10.860.10">
    <property type="entry name" value="DNAb Helicase, Chain A"/>
    <property type="match status" value="1"/>
</dbReference>
<comment type="catalytic activity">
    <reaction evidence="10">
        <text>ATP + H2O = ADP + phosphate + H(+)</text>
        <dbReference type="Rhea" id="RHEA:13065"/>
        <dbReference type="ChEBI" id="CHEBI:15377"/>
        <dbReference type="ChEBI" id="CHEBI:15378"/>
        <dbReference type="ChEBI" id="CHEBI:30616"/>
        <dbReference type="ChEBI" id="CHEBI:43474"/>
        <dbReference type="ChEBI" id="CHEBI:456216"/>
        <dbReference type="EC" id="5.6.2.3"/>
    </reaction>
</comment>
<dbReference type="PANTHER" id="PTHR30153:SF2">
    <property type="entry name" value="REPLICATIVE DNA HELICASE"/>
    <property type="match status" value="1"/>
</dbReference>
<dbReference type="Gene3D" id="3.40.50.300">
    <property type="entry name" value="P-loop containing nucleotide triphosphate hydrolases"/>
    <property type="match status" value="1"/>
</dbReference>
<dbReference type="GO" id="GO:0006260">
    <property type="term" value="P:DNA replication"/>
    <property type="evidence" value="ECO:0007669"/>
    <property type="project" value="UniProtKB-KW"/>
</dbReference>
<evidence type="ECO:0000256" key="9">
    <source>
        <dbReference type="ARBA" id="ARBA00044969"/>
    </source>
</evidence>
<name>A0A7W2AI83_9BACL</name>
<comment type="similarity">
    <text evidence="1">Belongs to the helicase family. DnaB subfamily.</text>
</comment>
<sequence>MNLEQLKIIEAEQAVIGSVLIDNKVMDDLAFLLEARDFSTFAHEMIWKAMLYMHSNDKVIDPITLTEMLVIYKRLDEVGGVPYLNELAAAVPTSANAKHYAEIVRKRSIRRRVATVGEQIKQLVLQDQFENNEDLFRRIEQLADSVRPGIRNDLVHIKDTRKDYMDYLRQKDDLILTGFKQFDEWMGGLGRGWLYILAARPSVGKTAKMLKMARGIAAQDHGAVAIISQEMKKEALYNRMIASITGIPVNRLRLKKLTPTEFEEVDQAFNQLEQLPLHIADGKAVTIDEVRSMARQLKRKYGRLGAIFIDYLGIMNIPQPTGMTRAQAVGEVSKKAKNLAMEVDCPLIMLAQMNREGKKALKPSLEHLRESGDIEQDADVVEFLWENPEDMNPGLHLIGARVVQSFIAKGRDIGVNEFRYAFKGWIQDFVDLPPLKKE</sequence>
<dbReference type="InterPro" id="IPR007694">
    <property type="entry name" value="DNA_helicase_DnaB-like_C"/>
</dbReference>
<reference evidence="12 13" key="1">
    <citation type="submission" date="2020-07" db="EMBL/GenBank/DDBJ databases">
        <authorList>
            <person name="Feng H."/>
        </authorList>
    </citation>
    <scope>NUCLEOTIDE SEQUENCE [LARGE SCALE GENOMIC DNA]</scope>
    <source>
        <strain evidence="13">s-11</strain>
    </source>
</reference>
<evidence type="ECO:0000313" key="12">
    <source>
        <dbReference type="EMBL" id="MBA4543972.1"/>
    </source>
</evidence>
<proteinExistence type="inferred from homology"/>
<organism evidence="12 13">
    <name type="scientific">Thermoactinomyces daqus</name>
    <dbReference type="NCBI Taxonomy" id="1329516"/>
    <lineage>
        <taxon>Bacteria</taxon>
        <taxon>Bacillati</taxon>
        <taxon>Bacillota</taxon>
        <taxon>Bacilli</taxon>
        <taxon>Bacillales</taxon>
        <taxon>Thermoactinomycetaceae</taxon>
        <taxon>Thermoactinomyces</taxon>
    </lineage>
</organism>
<evidence type="ECO:0000256" key="4">
    <source>
        <dbReference type="ARBA" id="ARBA00022801"/>
    </source>
</evidence>
<feature type="domain" description="SF4 helicase" evidence="11">
    <location>
        <begin position="168"/>
        <end position="436"/>
    </location>
</feature>
<dbReference type="EC" id="5.6.2.3" evidence="9"/>
<dbReference type="GO" id="GO:0003677">
    <property type="term" value="F:DNA binding"/>
    <property type="evidence" value="ECO:0007669"/>
    <property type="project" value="UniProtKB-KW"/>
</dbReference>
<dbReference type="InterPro" id="IPR007693">
    <property type="entry name" value="DNA_helicase_DnaB-like_N"/>
</dbReference>
<dbReference type="RefSeq" id="WP_033100787.1">
    <property type="nucleotide sequence ID" value="NZ_JACEIP010000025.1"/>
</dbReference>
<evidence type="ECO:0000256" key="7">
    <source>
        <dbReference type="ARBA" id="ARBA00023125"/>
    </source>
</evidence>
<dbReference type="AlphaFoldDB" id="A0A7W2AI83"/>
<keyword evidence="13" id="KW-1185">Reference proteome</keyword>
<accession>A0A7W2AI83</accession>
<keyword evidence="6" id="KW-0067">ATP-binding</keyword>
<dbReference type="OrthoDB" id="2705834at2"/>
<dbReference type="GO" id="GO:0016787">
    <property type="term" value="F:hydrolase activity"/>
    <property type="evidence" value="ECO:0007669"/>
    <property type="project" value="UniProtKB-KW"/>
</dbReference>
<dbReference type="EMBL" id="JACEIP010000025">
    <property type="protein sequence ID" value="MBA4543972.1"/>
    <property type="molecule type" value="Genomic_DNA"/>
</dbReference>
<dbReference type="SUPFAM" id="SSF52540">
    <property type="entry name" value="P-loop containing nucleoside triphosphate hydrolases"/>
    <property type="match status" value="1"/>
</dbReference>
<keyword evidence="3" id="KW-0547">Nucleotide-binding</keyword>
<dbReference type="GO" id="GO:0005829">
    <property type="term" value="C:cytosol"/>
    <property type="evidence" value="ECO:0007669"/>
    <property type="project" value="TreeGrafter"/>
</dbReference>
<evidence type="ECO:0000256" key="10">
    <source>
        <dbReference type="ARBA" id="ARBA00048954"/>
    </source>
</evidence>
<dbReference type="Pfam" id="PF00772">
    <property type="entry name" value="DnaB"/>
    <property type="match status" value="1"/>
</dbReference>
<gene>
    <name evidence="12" type="ORF">H1164_13870</name>
</gene>
<keyword evidence="7" id="KW-0238">DNA-binding</keyword>